<accession>A0A318EIE6</accession>
<feature type="domain" description="Response regulatory" evidence="4">
    <location>
        <begin position="3"/>
        <end position="123"/>
    </location>
</feature>
<reference evidence="7" key="3">
    <citation type="submission" date="2018-07" db="EMBL/GenBank/DDBJ databases">
        <authorList>
            <person name="Quirk P.G."/>
            <person name="Krulwich T.A."/>
        </authorList>
    </citation>
    <scope>NUCLEOTIDE SEQUENCE</scope>
    <source>
        <strain evidence="7">CCRI-19302</strain>
    </source>
</reference>
<protein>
    <recommendedName>
        <fullName evidence="1">Stage 0 sporulation protein A homolog</fullName>
    </recommendedName>
</protein>
<evidence type="ECO:0000259" key="4">
    <source>
        <dbReference type="PROSITE" id="PS50110"/>
    </source>
</evidence>
<dbReference type="GO" id="GO:0000156">
    <property type="term" value="F:phosphorelay response regulator activity"/>
    <property type="evidence" value="ECO:0007669"/>
    <property type="project" value="InterPro"/>
</dbReference>
<dbReference type="EMBL" id="NOKA02000058">
    <property type="protein sequence ID" value="RDY29898.1"/>
    <property type="molecule type" value="Genomic_DNA"/>
</dbReference>
<evidence type="ECO:0000313" key="8">
    <source>
        <dbReference type="Proteomes" id="UP000216411"/>
    </source>
</evidence>
<feature type="domain" description="HTH LytTR-type" evidence="5">
    <location>
        <begin position="145"/>
        <end position="235"/>
    </location>
</feature>
<dbReference type="GO" id="GO:0003677">
    <property type="term" value="F:DNA binding"/>
    <property type="evidence" value="ECO:0007669"/>
    <property type="project" value="UniProtKB-KW"/>
</dbReference>
<keyword evidence="8" id="KW-1185">Reference proteome</keyword>
<evidence type="ECO:0000256" key="3">
    <source>
        <dbReference type="PROSITE-ProRule" id="PRU00169"/>
    </source>
</evidence>
<dbReference type="Proteomes" id="UP000216411">
    <property type="component" value="Unassembled WGS sequence"/>
</dbReference>
<dbReference type="InterPro" id="IPR046947">
    <property type="entry name" value="LytR-like"/>
</dbReference>
<dbReference type="InterPro" id="IPR007492">
    <property type="entry name" value="LytTR_DNA-bd_dom"/>
</dbReference>
<feature type="modified residue" description="4-aspartylphosphate" evidence="3">
    <location>
        <position position="60"/>
    </location>
</feature>
<comment type="function">
    <text evidence="2">May play the central regulatory role in sporulation. It may be an element of the effector pathway responsible for the activation of sporulation genes in response to nutritional stress. Spo0A may act in concert with spo0H (a sigma factor) to control the expression of some genes that are critical to the sporulation process.</text>
</comment>
<evidence type="ECO:0000259" key="5">
    <source>
        <dbReference type="PROSITE" id="PS50930"/>
    </source>
</evidence>
<dbReference type="PROSITE" id="PS50930">
    <property type="entry name" value="HTH_LYTTR"/>
    <property type="match status" value="1"/>
</dbReference>
<dbReference type="OrthoDB" id="9809318at2"/>
<name>A0A318EIE6_9FIRM</name>
<proteinExistence type="predicted"/>
<dbReference type="SMART" id="SM00850">
    <property type="entry name" value="LytTR"/>
    <property type="match status" value="1"/>
</dbReference>
<organism evidence="6 9">
    <name type="scientific">Lachnotalea glycerini</name>
    <dbReference type="NCBI Taxonomy" id="1763509"/>
    <lineage>
        <taxon>Bacteria</taxon>
        <taxon>Bacillati</taxon>
        <taxon>Bacillota</taxon>
        <taxon>Clostridia</taxon>
        <taxon>Lachnospirales</taxon>
        <taxon>Lachnospiraceae</taxon>
        <taxon>Lachnotalea</taxon>
    </lineage>
</organism>
<gene>
    <name evidence="6" type="ORF">C8E03_1119</name>
    <name evidence="7" type="ORF">CG710_017515</name>
</gene>
<dbReference type="PANTHER" id="PTHR37299">
    <property type="entry name" value="TRANSCRIPTIONAL REGULATOR-RELATED"/>
    <property type="match status" value="1"/>
</dbReference>
<dbReference type="PANTHER" id="PTHR37299:SF1">
    <property type="entry name" value="STAGE 0 SPORULATION PROTEIN A HOMOLOG"/>
    <property type="match status" value="1"/>
</dbReference>
<keyword evidence="7" id="KW-0238">DNA-binding</keyword>
<evidence type="ECO:0000313" key="6">
    <source>
        <dbReference type="EMBL" id="PXV86810.1"/>
    </source>
</evidence>
<dbReference type="RefSeq" id="WP_110291650.1">
    <property type="nucleotide sequence ID" value="NZ_NOKA02000058.1"/>
</dbReference>
<dbReference type="InterPro" id="IPR011006">
    <property type="entry name" value="CheY-like_superfamily"/>
</dbReference>
<evidence type="ECO:0000256" key="2">
    <source>
        <dbReference type="ARBA" id="ARBA00024867"/>
    </source>
</evidence>
<dbReference type="Gene3D" id="2.40.50.1020">
    <property type="entry name" value="LytTr DNA-binding domain"/>
    <property type="match status" value="1"/>
</dbReference>
<comment type="caution">
    <text evidence="6">The sequence shown here is derived from an EMBL/GenBank/DDBJ whole genome shotgun (WGS) entry which is preliminary data.</text>
</comment>
<evidence type="ECO:0000313" key="9">
    <source>
        <dbReference type="Proteomes" id="UP000247523"/>
    </source>
</evidence>
<dbReference type="InterPro" id="IPR001789">
    <property type="entry name" value="Sig_transdc_resp-reg_receiver"/>
</dbReference>
<reference evidence="6 9" key="2">
    <citation type="submission" date="2018-05" db="EMBL/GenBank/DDBJ databases">
        <title>Genomic Encyclopedia of Type Strains, Phase IV (KMG-IV): sequencing the most valuable type-strain genomes for metagenomic binning, comparative biology and taxonomic classification.</title>
        <authorList>
            <person name="Goeker M."/>
        </authorList>
    </citation>
    <scope>NUCLEOTIDE SEQUENCE [LARGE SCALE GENOMIC DNA]</scope>
    <source>
        <strain evidence="6 9">DSM 28816</strain>
    </source>
</reference>
<evidence type="ECO:0000256" key="1">
    <source>
        <dbReference type="ARBA" id="ARBA00018672"/>
    </source>
</evidence>
<sequence length="250" mass="29600">MVNVFLCDDDDKALDKYRNLLQEIAEKHHESTFFSMFRSGEELLFYLSESPNSCDILYLDILLKTINGIDVAKRLRAHGCKAEIIFLTTSEDYVYDAFDISPIQYLLKDSTSMERHEQIFLRALSMVKKKETEMFLYEACGILQMIPLRDIAFFEISKRIITIHYNSKEIKQFYGTLEMLEEQLINRDFVRVHRSYLLQLSYITKFEKQCILLKTGDYIPIGITYQKEVKRNFFQYISKTNMYYSGSFGR</sequence>
<reference evidence="7 8" key="1">
    <citation type="journal article" date="2017" name="Genome Announc.">
        <title>Draft Genome Sequence of a Sporulating and Motile Strain of Lachnotalea glycerini Isolated from Water in Quebec City, Canada.</title>
        <authorList>
            <person name="Maheux A.F."/>
            <person name="Boudreau D.K."/>
            <person name="Berube E."/>
            <person name="Boissinot M."/>
            <person name="Raymond F."/>
            <person name="Brodeur S."/>
            <person name="Corbeil J."/>
            <person name="Isabel S."/>
            <person name="Omar R.F."/>
            <person name="Bergeron M.G."/>
        </authorList>
    </citation>
    <scope>NUCLEOTIDE SEQUENCE [LARGE SCALE GENOMIC DNA]</scope>
    <source>
        <strain evidence="7 8">CCRI-19302</strain>
    </source>
</reference>
<evidence type="ECO:0000313" key="7">
    <source>
        <dbReference type="EMBL" id="RDY29898.1"/>
    </source>
</evidence>
<dbReference type="EMBL" id="QICS01000011">
    <property type="protein sequence ID" value="PXV86810.1"/>
    <property type="molecule type" value="Genomic_DNA"/>
</dbReference>
<dbReference type="Pfam" id="PF04397">
    <property type="entry name" value="LytTR"/>
    <property type="match status" value="1"/>
</dbReference>
<dbReference type="Gene3D" id="3.40.50.2300">
    <property type="match status" value="1"/>
</dbReference>
<dbReference type="Proteomes" id="UP000247523">
    <property type="component" value="Unassembled WGS sequence"/>
</dbReference>
<dbReference type="PROSITE" id="PS50110">
    <property type="entry name" value="RESPONSE_REGULATORY"/>
    <property type="match status" value="1"/>
</dbReference>
<keyword evidence="3" id="KW-0597">Phosphoprotein</keyword>
<dbReference type="SUPFAM" id="SSF52172">
    <property type="entry name" value="CheY-like"/>
    <property type="match status" value="1"/>
</dbReference>
<dbReference type="AlphaFoldDB" id="A0A318EIE6"/>
<dbReference type="Pfam" id="PF00072">
    <property type="entry name" value="Response_reg"/>
    <property type="match status" value="1"/>
</dbReference>
<dbReference type="SMART" id="SM00448">
    <property type="entry name" value="REC"/>
    <property type="match status" value="1"/>
</dbReference>